<comment type="caution">
    <text evidence="2">The sequence shown here is derived from an EMBL/GenBank/DDBJ whole genome shotgun (WGS) entry which is preliminary data.</text>
</comment>
<protein>
    <submittedName>
        <fullName evidence="2">Uncharacterized protein</fullName>
    </submittedName>
</protein>
<proteinExistence type="predicted"/>
<organism evidence="2 3">
    <name type="scientific">Crenobacter oryzisoli</name>
    <dbReference type="NCBI Taxonomy" id="3056844"/>
    <lineage>
        <taxon>Bacteria</taxon>
        <taxon>Pseudomonadati</taxon>
        <taxon>Pseudomonadota</taxon>
        <taxon>Betaproteobacteria</taxon>
        <taxon>Neisseriales</taxon>
        <taxon>Neisseriaceae</taxon>
        <taxon>Crenobacter</taxon>
    </lineage>
</organism>
<evidence type="ECO:0000313" key="2">
    <source>
        <dbReference type="EMBL" id="MDN0075922.1"/>
    </source>
</evidence>
<dbReference type="RefSeq" id="WP_289830565.1">
    <property type="nucleotide sequence ID" value="NZ_JAUEDK010000023.1"/>
</dbReference>
<gene>
    <name evidence="2" type="ORF">QU481_13605</name>
</gene>
<evidence type="ECO:0000313" key="3">
    <source>
        <dbReference type="Proteomes" id="UP001168540"/>
    </source>
</evidence>
<accession>A0ABT7XQ59</accession>
<dbReference type="EMBL" id="JAUEDK010000023">
    <property type="protein sequence ID" value="MDN0075922.1"/>
    <property type="molecule type" value="Genomic_DNA"/>
</dbReference>
<keyword evidence="1" id="KW-0812">Transmembrane</keyword>
<reference evidence="2" key="1">
    <citation type="submission" date="2023-06" db="EMBL/GenBank/DDBJ databases">
        <authorList>
            <person name="Zhang S."/>
        </authorList>
    </citation>
    <scope>NUCLEOTIDE SEQUENCE</scope>
    <source>
        <strain evidence="2">SG2303</strain>
    </source>
</reference>
<dbReference type="Proteomes" id="UP001168540">
    <property type="component" value="Unassembled WGS sequence"/>
</dbReference>
<feature type="transmembrane region" description="Helical" evidence="1">
    <location>
        <begin position="112"/>
        <end position="131"/>
    </location>
</feature>
<evidence type="ECO:0000256" key="1">
    <source>
        <dbReference type="SAM" id="Phobius"/>
    </source>
</evidence>
<feature type="transmembrane region" description="Helical" evidence="1">
    <location>
        <begin position="12"/>
        <end position="29"/>
    </location>
</feature>
<feature type="transmembrane region" description="Helical" evidence="1">
    <location>
        <begin position="35"/>
        <end position="51"/>
    </location>
</feature>
<keyword evidence="3" id="KW-1185">Reference proteome</keyword>
<sequence length="149" mass="16754">MKIWQQSRWQPALTVALAVLLFVLVLPVLRPGWAAGVAGLALCLGLVAWLSRGAQRLRAFEGQHIERWPAVRAAGLSRFMLRHCVLAMLLPGMLFLVGVQQLRLPMPGATSPVGWLVPLLYLAMPGVWTIWSTWRRLEKNYQLHLQQKG</sequence>
<feature type="transmembrane region" description="Helical" evidence="1">
    <location>
        <begin position="79"/>
        <end position="100"/>
    </location>
</feature>
<keyword evidence="1" id="KW-0472">Membrane</keyword>
<keyword evidence="1" id="KW-1133">Transmembrane helix</keyword>
<name>A0ABT7XQ59_9NEIS</name>